<evidence type="ECO:0000313" key="2">
    <source>
        <dbReference type="Proteomes" id="UP000184391"/>
    </source>
</evidence>
<reference evidence="2" key="1">
    <citation type="submission" date="2016-12" db="EMBL/GenBank/DDBJ databases">
        <authorList>
            <person name="Varghese N."/>
            <person name="Submissions S."/>
        </authorList>
    </citation>
    <scope>NUCLEOTIDE SEQUENCE [LARGE SCALE GENOMIC DNA]</scope>
    <source>
        <strain evidence="2">DSM 11032</strain>
    </source>
</reference>
<dbReference type="EMBL" id="FRDF01000006">
    <property type="protein sequence ID" value="SHN55491.1"/>
    <property type="molecule type" value="Genomic_DNA"/>
</dbReference>
<keyword evidence="2" id="KW-1185">Reference proteome</keyword>
<evidence type="ECO:0000313" key="1">
    <source>
        <dbReference type="EMBL" id="SHN55491.1"/>
    </source>
</evidence>
<sequence>MLALAINLLFAIAAAAATFSLVDSALKAGQAYAMLMRERALMGAGFTMQVDPREVRLRAAARHAGAVILPRRSPMLRPLPALARGVA</sequence>
<dbReference type="Proteomes" id="UP000184391">
    <property type="component" value="Unassembled WGS sequence"/>
</dbReference>
<accession>A0A1M7SAI9</accession>
<gene>
    <name evidence="1" type="ORF">SAMN02745193_01353</name>
</gene>
<protein>
    <submittedName>
        <fullName evidence="1">Uncharacterized protein</fullName>
    </submittedName>
</protein>
<name>A0A1M7SAI9_9SPHN</name>
<dbReference type="AlphaFoldDB" id="A0A1M7SAI9"/>
<organism evidence="1 2">
    <name type="scientific">Erythrobacter sanguineus</name>
    <dbReference type="NCBI Taxonomy" id="198312"/>
    <lineage>
        <taxon>Bacteria</taxon>
        <taxon>Pseudomonadati</taxon>
        <taxon>Pseudomonadota</taxon>
        <taxon>Alphaproteobacteria</taxon>
        <taxon>Sphingomonadales</taxon>
        <taxon>Erythrobacteraceae</taxon>
        <taxon>Erythrobacter/Porphyrobacter group</taxon>
        <taxon>Erythrobacter</taxon>
    </lineage>
</organism>
<proteinExistence type="predicted"/>